<feature type="transmembrane region" description="Helical" evidence="1">
    <location>
        <begin position="125"/>
        <end position="149"/>
    </location>
</feature>
<dbReference type="OrthoDB" id="6427941at2759"/>
<evidence type="ECO:0000313" key="2">
    <source>
        <dbReference type="EMBL" id="GFT94081.1"/>
    </source>
</evidence>
<keyword evidence="1" id="KW-0812">Transmembrane</keyword>
<evidence type="ECO:0008006" key="4">
    <source>
        <dbReference type="Google" id="ProtNLM"/>
    </source>
</evidence>
<name>A0A8X6U964_NEPPI</name>
<gene>
    <name evidence="2" type="primary">AVEN_260046_1</name>
    <name evidence="2" type="ORF">NPIL_148751</name>
</gene>
<dbReference type="EMBL" id="BMAW01025830">
    <property type="protein sequence ID" value="GFT94081.1"/>
    <property type="molecule type" value="Genomic_DNA"/>
</dbReference>
<accession>A0A8X6U964</accession>
<dbReference type="Proteomes" id="UP000887013">
    <property type="component" value="Unassembled WGS sequence"/>
</dbReference>
<feature type="transmembrane region" description="Helical" evidence="1">
    <location>
        <begin position="12"/>
        <end position="29"/>
    </location>
</feature>
<feature type="transmembrane region" description="Helical" evidence="1">
    <location>
        <begin position="189"/>
        <end position="210"/>
    </location>
</feature>
<proteinExistence type="predicted"/>
<dbReference type="AlphaFoldDB" id="A0A8X6U964"/>
<keyword evidence="3" id="KW-1185">Reference proteome</keyword>
<protein>
    <recommendedName>
        <fullName evidence="4">Gustatory receptor</fullName>
    </recommendedName>
</protein>
<comment type="caution">
    <text evidence="2">The sequence shown here is derived from an EMBL/GenBank/DDBJ whole genome shotgun (WGS) entry which is preliminary data.</text>
</comment>
<feature type="transmembrane region" description="Helical" evidence="1">
    <location>
        <begin position="50"/>
        <end position="68"/>
    </location>
</feature>
<sequence>MEGFIQVLTGTQQPLSAVTMVMFLIGLDVRSYRRKTCFETSRTYCFYQKFIFVLWLIYFAHVLATIIGNEIISRIGINSIISRKLPEIIAFLVWAVLMTRRKDISILLHDLYQLGIIFNKEFRPLWINLGAFVSIITPLMSWSSIYLTFGEDDCKSLMTYYSLNFYYAPEGKNCRIIMGLNFFYHVATYTLPTTVAVTYVIICHFLSDLLKLHARRGSKRADSLCYKFEYNYIRNYLMVYEYIIKALKSLERTLSLPIFLIEVCDCMGIFYGFVKLDSIGKFSLQRSYVESHFLKITFVSLRALVSYLCVSFAASSIHDASKNAKDVQEEMLKRILVSEQKNDSKGMFLLFVAHNGPPFTLSAWGFFNFTKGTVLATAGSILTYSLLMLQIAK</sequence>
<keyword evidence="1" id="KW-1133">Transmembrane helix</keyword>
<keyword evidence="1" id="KW-0472">Membrane</keyword>
<organism evidence="2 3">
    <name type="scientific">Nephila pilipes</name>
    <name type="common">Giant wood spider</name>
    <name type="synonym">Nephila maculata</name>
    <dbReference type="NCBI Taxonomy" id="299642"/>
    <lineage>
        <taxon>Eukaryota</taxon>
        <taxon>Metazoa</taxon>
        <taxon>Ecdysozoa</taxon>
        <taxon>Arthropoda</taxon>
        <taxon>Chelicerata</taxon>
        <taxon>Arachnida</taxon>
        <taxon>Araneae</taxon>
        <taxon>Araneomorphae</taxon>
        <taxon>Entelegynae</taxon>
        <taxon>Araneoidea</taxon>
        <taxon>Nephilidae</taxon>
        <taxon>Nephila</taxon>
    </lineage>
</organism>
<evidence type="ECO:0000313" key="3">
    <source>
        <dbReference type="Proteomes" id="UP000887013"/>
    </source>
</evidence>
<reference evidence="2" key="1">
    <citation type="submission" date="2020-08" db="EMBL/GenBank/DDBJ databases">
        <title>Multicomponent nature underlies the extraordinary mechanical properties of spider dragline silk.</title>
        <authorList>
            <person name="Kono N."/>
            <person name="Nakamura H."/>
            <person name="Mori M."/>
            <person name="Yoshida Y."/>
            <person name="Ohtoshi R."/>
            <person name="Malay A.D."/>
            <person name="Moran D.A.P."/>
            <person name="Tomita M."/>
            <person name="Numata K."/>
            <person name="Arakawa K."/>
        </authorList>
    </citation>
    <scope>NUCLEOTIDE SEQUENCE</scope>
</reference>
<evidence type="ECO:0000256" key="1">
    <source>
        <dbReference type="SAM" id="Phobius"/>
    </source>
</evidence>